<dbReference type="InterPro" id="IPR002928">
    <property type="entry name" value="Myosin_tail"/>
</dbReference>
<evidence type="ECO:0000256" key="2">
    <source>
        <dbReference type="SAM" id="MobiDB-lite"/>
    </source>
</evidence>
<keyword evidence="4" id="KW-1185">Reference proteome</keyword>
<dbReference type="Pfam" id="PF01576">
    <property type="entry name" value="Myosin_tail_1"/>
    <property type="match status" value="1"/>
</dbReference>
<name>A0A0M3HLE1_ASCLU</name>
<proteinExistence type="predicted"/>
<evidence type="ECO:0000313" key="4">
    <source>
        <dbReference type="Proteomes" id="UP000036681"/>
    </source>
</evidence>
<sequence>ISELEEDLEQERQSRSKSDRTRSELQRELEELSERLDEQGGATAAQIELNKKREAEMAKLKRDLEENNMNHEMQIAALRKKHNDAVGELSDQLEQLQKLKAKTDKDKAQLLRDVEDAHANADAESRARQEFEKQSKLVEMQFAELQTKADEQVRMRKKYFSDHLIYFEKNSREENFENCRKKK</sequence>
<evidence type="ECO:0000259" key="3">
    <source>
        <dbReference type="Pfam" id="PF01576"/>
    </source>
</evidence>
<dbReference type="GO" id="GO:0016460">
    <property type="term" value="C:myosin II complex"/>
    <property type="evidence" value="ECO:0007669"/>
    <property type="project" value="TreeGrafter"/>
</dbReference>
<dbReference type="GO" id="GO:0000146">
    <property type="term" value="F:microfilament motor activity"/>
    <property type="evidence" value="ECO:0007669"/>
    <property type="project" value="TreeGrafter"/>
</dbReference>
<accession>A0A0M3HLE1</accession>
<evidence type="ECO:0000313" key="5">
    <source>
        <dbReference type="WBParaSite" id="ALUE_0000233601-mRNA-1"/>
    </source>
</evidence>
<feature type="domain" description="Myosin tail" evidence="3">
    <location>
        <begin position="1"/>
        <end position="158"/>
    </location>
</feature>
<dbReference type="Proteomes" id="UP000036681">
    <property type="component" value="Unplaced"/>
</dbReference>
<evidence type="ECO:0000256" key="1">
    <source>
        <dbReference type="ARBA" id="ARBA00023054"/>
    </source>
</evidence>
<keyword evidence="1" id="KW-0175">Coiled coil</keyword>
<protein>
    <submittedName>
        <fullName evidence="5">Myosin_tail_1 domain-containing protein</fullName>
    </submittedName>
</protein>
<dbReference type="PANTHER" id="PTHR45615:SF27">
    <property type="entry name" value="MYOSIN HEAVY CHAIN, MUSCLE"/>
    <property type="match status" value="1"/>
</dbReference>
<dbReference type="PANTHER" id="PTHR45615">
    <property type="entry name" value="MYOSIN HEAVY CHAIN, NON-MUSCLE"/>
    <property type="match status" value="1"/>
</dbReference>
<dbReference type="WBParaSite" id="ALUE_0000233601-mRNA-1">
    <property type="protein sequence ID" value="ALUE_0000233601-mRNA-1"/>
    <property type="gene ID" value="ALUE_0000233601"/>
</dbReference>
<feature type="region of interest" description="Disordered" evidence="2">
    <location>
        <begin position="1"/>
        <end position="50"/>
    </location>
</feature>
<organism evidence="4 5">
    <name type="scientific">Ascaris lumbricoides</name>
    <name type="common">Giant roundworm</name>
    <dbReference type="NCBI Taxonomy" id="6252"/>
    <lineage>
        <taxon>Eukaryota</taxon>
        <taxon>Metazoa</taxon>
        <taxon>Ecdysozoa</taxon>
        <taxon>Nematoda</taxon>
        <taxon>Chromadorea</taxon>
        <taxon>Rhabditida</taxon>
        <taxon>Spirurina</taxon>
        <taxon>Ascaridomorpha</taxon>
        <taxon>Ascaridoidea</taxon>
        <taxon>Ascarididae</taxon>
        <taxon>Ascaris</taxon>
    </lineage>
</organism>
<dbReference type="GO" id="GO:0005737">
    <property type="term" value="C:cytoplasm"/>
    <property type="evidence" value="ECO:0007669"/>
    <property type="project" value="TreeGrafter"/>
</dbReference>
<dbReference type="Gene3D" id="1.20.5.340">
    <property type="match status" value="1"/>
</dbReference>
<feature type="compositionally biased region" description="Basic and acidic residues" evidence="2">
    <location>
        <begin position="10"/>
        <end position="38"/>
    </location>
</feature>
<dbReference type="GO" id="GO:0032982">
    <property type="term" value="C:myosin filament"/>
    <property type="evidence" value="ECO:0007669"/>
    <property type="project" value="TreeGrafter"/>
</dbReference>
<dbReference type="GO" id="GO:0051015">
    <property type="term" value="F:actin filament binding"/>
    <property type="evidence" value="ECO:0007669"/>
    <property type="project" value="TreeGrafter"/>
</dbReference>
<dbReference type="AlphaFoldDB" id="A0A0M3HLE1"/>
<dbReference type="GO" id="GO:0006936">
    <property type="term" value="P:muscle contraction"/>
    <property type="evidence" value="ECO:0007669"/>
    <property type="project" value="TreeGrafter"/>
</dbReference>
<dbReference type="GO" id="GO:0045214">
    <property type="term" value="P:sarcomere organization"/>
    <property type="evidence" value="ECO:0007669"/>
    <property type="project" value="TreeGrafter"/>
</dbReference>
<reference evidence="5" key="1">
    <citation type="submission" date="2017-02" db="UniProtKB">
        <authorList>
            <consortium name="WormBaseParasite"/>
        </authorList>
    </citation>
    <scope>IDENTIFICATION</scope>
</reference>